<accession>E7GPP3</accession>
<dbReference type="Proteomes" id="UP000002970">
    <property type="component" value="Unassembled WGS sequence"/>
</dbReference>
<proteinExistence type="predicted"/>
<comment type="caution">
    <text evidence="1">The sequence shown here is derived from an EMBL/GenBank/DDBJ whole genome shotgun (WGS) entry which is preliminary data.</text>
</comment>
<evidence type="ECO:0000313" key="2">
    <source>
        <dbReference type="Proteomes" id="UP000002970"/>
    </source>
</evidence>
<keyword evidence="2" id="KW-1185">Reference proteome</keyword>
<dbReference type="HOGENOM" id="CLU_2971565_0_0_9"/>
<gene>
    <name evidence="1" type="ORF">HMPREF9474_02888</name>
</gene>
<protein>
    <submittedName>
        <fullName evidence="1">Uncharacterized protein</fullName>
    </submittedName>
</protein>
<dbReference type="EMBL" id="ADLQ01000067">
    <property type="protein sequence ID" value="EGA93153.1"/>
    <property type="molecule type" value="Genomic_DNA"/>
</dbReference>
<sequence>MGPGIWFDMRGTHFLKLFGLYVISGQKNFILIKGALKYEYIGHTRYYGFTSYLDKQRV</sequence>
<organism evidence="1 2">
    <name type="scientific">Clostridium symbiosum (strain WAL-14163)</name>
    <dbReference type="NCBI Taxonomy" id="742740"/>
    <lineage>
        <taxon>Bacteria</taxon>
        <taxon>Bacillati</taxon>
        <taxon>Bacillota</taxon>
        <taxon>Clostridia</taxon>
        <taxon>Lachnospirales</taxon>
        <taxon>Lachnospiraceae</taxon>
        <taxon>Otoolea</taxon>
    </lineage>
</organism>
<name>E7GPP3_CLOS6</name>
<evidence type="ECO:0000313" key="1">
    <source>
        <dbReference type="EMBL" id="EGA93153.1"/>
    </source>
</evidence>
<dbReference type="AlphaFoldDB" id="E7GPP3"/>
<reference evidence="1 2" key="1">
    <citation type="submission" date="2010-12" db="EMBL/GenBank/DDBJ databases">
        <title>The Genome Sequence of Clostridium symbiosum strain WAL-14163.</title>
        <authorList>
            <person name="Earl A."/>
            <person name="Ward D."/>
            <person name="Feldgarden M."/>
            <person name="Gevers D."/>
            <person name="Finegold S.M."/>
            <person name="Summanen P.H."/>
            <person name="Molitoris D.R."/>
            <person name="Vaisanen M.L."/>
            <person name="Daigneault M."/>
            <person name="Young S.K."/>
            <person name="Zeng Q."/>
            <person name="Gargeya S."/>
            <person name="Fitzgerald M."/>
            <person name="Haas B."/>
            <person name="Abouelleil A."/>
            <person name="Alvarado L."/>
            <person name="Arachchi H.M."/>
            <person name="Berlin A."/>
            <person name="Brown A."/>
            <person name="Chapman S.B."/>
            <person name="Chen Z."/>
            <person name="Dunbar C."/>
            <person name="Freedman E."/>
            <person name="Gearin G."/>
            <person name="Gellesch M."/>
            <person name="Goldberg J."/>
            <person name="Griggs A."/>
            <person name="Gujja S."/>
            <person name="Heilman E."/>
            <person name="Heiman D."/>
            <person name="Howarth C."/>
            <person name="Larson L."/>
            <person name="Lui A."/>
            <person name="MacDonald P.J.P."/>
            <person name="Mehta T."/>
            <person name="Montmayeur A."/>
            <person name="Murphy C."/>
            <person name="Neiman D."/>
            <person name="Pearson M."/>
            <person name="Priest M."/>
            <person name="Roberts A."/>
            <person name="Saif S."/>
            <person name="Shea T."/>
            <person name="Shenoy N."/>
            <person name="Sisk P."/>
            <person name="Stolte C."/>
            <person name="Sykes S."/>
            <person name="White J."/>
            <person name="Yandava C."/>
            <person name="Nusbaum C."/>
            <person name="Birren B."/>
        </authorList>
    </citation>
    <scope>NUCLEOTIDE SEQUENCE [LARGE SCALE GENOMIC DNA]</scope>
    <source>
        <strain evidence="1 2">WAL-14163</strain>
    </source>
</reference>